<dbReference type="RefSeq" id="XP_033346552.1">
    <property type="nucleotide sequence ID" value="XM_033490661.1"/>
</dbReference>
<dbReference type="InterPro" id="IPR013766">
    <property type="entry name" value="Thioredoxin_domain"/>
</dbReference>
<dbReference type="AlphaFoldDB" id="A0A6J3K0G8"/>
<dbReference type="PANTHER" id="PTHR46135:SF3">
    <property type="entry name" value="NME_NM23 FAMILY MEMBER 8"/>
    <property type="match status" value="1"/>
</dbReference>
<feature type="compositionally biased region" description="Basic residues" evidence="1">
    <location>
        <begin position="1"/>
        <end position="17"/>
    </location>
</feature>
<dbReference type="InterPro" id="IPR051766">
    <property type="entry name" value="TXND_domain-containing"/>
</dbReference>
<dbReference type="Pfam" id="PF15928">
    <property type="entry name" value="DUF4746"/>
    <property type="match status" value="1"/>
</dbReference>
<accession>A0A6J3K0G8</accession>
<proteinExistence type="predicted"/>
<dbReference type="CDD" id="cd02948">
    <property type="entry name" value="TRX_NDPK"/>
    <property type="match status" value="1"/>
</dbReference>
<protein>
    <submittedName>
        <fullName evidence="5">Uncharacterized protein LOC117231828 isoform X1</fullName>
    </submittedName>
</protein>
<feature type="compositionally biased region" description="Acidic residues" evidence="1">
    <location>
        <begin position="475"/>
        <end position="490"/>
    </location>
</feature>
<dbReference type="InterPro" id="IPR031827">
    <property type="entry name" value="DUF4746"/>
</dbReference>
<feature type="domain" description="DUF4746" evidence="3">
    <location>
        <begin position="327"/>
        <end position="474"/>
    </location>
</feature>
<dbReference type="Proteomes" id="UP000504631">
    <property type="component" value="Unplaced"/>
</dbReference>
<evidence type="ECO:0000256" key="1">
    <source>
        <dbReference type="SAM" id="MobiDB-lite"/>
    </source>
</evidence>
<organism evidence="4 5">
    <name type="scientific">Bombus vosnesenskii</name>
    <dbReference type="NCBI Taxonomy" id="207650"/>
    <lineage>
        <taxon>Eukaryota</taxon>
        <taxon>Metazoa</taxon>
        <taxon>Ecdysozoa</taxon>
        <taxon>Arthropoda</taxon>
        <taxon>Hexapoda</taxon>
        <taxon>Insecta</taxon>
        <taxon>Pterygota</taxon>
        <taxon>Neoptera</taxon>
        <taxon>Endopterygota</taxon>
        <taxon>Hymenoptera</taxon>
        <taxon>Apocrita</taxon>
        <taxon>Aculeata</taxon>
        <taxon>Apoidea</taxon>
        <taxon>Anthophila</taxon>
        <taxon>Apidae</taxon>
        <taxon>Bombus</taxon>
        <taxon>Pyrobombus</taxon>
    </lineage>
</organism>
<reference evidence="5" key="1">
    <citation type="submission" date="2025-08" db="UniProtKB">
        <authorList>
            <consortium name="RefSeq"/>
        </authorList>
    </citation>
    <scope>IDENTIFICATION</scope>
    <source>
        <tissue evidence="5">Muscle</tissue>
    </source>
</reference>
<evidence type="ECO:0000259" key="2">
    <source>
        <dbReference type="Pfam" id="PF00085"/>
    </source>
</evidence>
<feature type="region of interest" description="Disordered" evidence="1">
    <location>
        <begin position="1"/>
        <end position="20"/>
    </location>
</feature>
<dbReference type="KEGG" id="bvk:117231828"/>
<dbReference type="PANTHER" id="PTHR46135">
    <property type="entry name" value="NME/NM23 FAMILY MEMBER 8"/>
    <property type="match status" value="1"/>
</dbReference>
<evidence type="ECO:0000313" key="4">
    <source>
        <dbReference type="Proteomes" id="UP000504631"/>
    </source>
</evidence>
<dbReference type="GeneID" id="117231828"/>
<feature type="region of interest" description="Disordered" evidence="1">
    <location>
        <begin position="466"/>
        <end position="497"/>
    </location>
</feature>
<evidence type="ECO:0000259" key="3">
    <source>
        <dbReference type="Pfam" id="PF15928"/>
    </source>
</evidence>
<keyword evidence="4" id="KW-1185">Reference proteome</keyword>
<evidence type="ECO:0000313" key="5">
    <source>
        <dbReference type="RefSeq" id="XP_033346552.1"/>
    </source>
</evidence>
<dbReference type="InterPro" id="IPR036249">
    <property type="entry name" value="Thioredoxin-like_sf"/>
</dbReference>
<dbReference type="SUPFAM" id="SSF52833">
    <property type="entry name" value="Thioredoxin-like"/>
    <property type="match status" value="1"/>
</dbReference>
<gene>
    <name evidence="5" type="primary">LOC117231828</name>
</gene>
<dbReference type="Pfam" id="PF00085">
    <property type="entry name" value="Thioredoxin"/>
    <property type="match status" value="1"/>
</dbReference>
<dbReference type="Gene3D" id="3.40.30.10">
    <property type="entry name" value="Glutaredoxin"/>
    <property type="match status" value="1"/>
</dbReference>
<feature type="domain" description="Thioredoxin" evidence="2">
    <location>
        <begin position="28"/>
        <end position="115"/>
    </location>
</feature>
<name>A0A6J3K0G8_9HYME</name>
<sequence>MMRRKRGGLKTARKMAKKTTPAALQTEISNNEEWEKLLTKPGLIVVDIYSEWSGPCTGMVSTLKKIKMEIGGDTLSYAMAMCDYITNLERFQGKSEPTWMFIHNGRMVNLIFGADCPQLLKVLTMELQRVQNNEEHEFSLDVSERSPEEIKRLKIIEETRIAKETAKKARKEAEAIARYEAEMLYLTTSLSKETCLLLFPWVFKDEECHKRDKRSSPPYIELVEEILIGNYTVEQEIRKRLDEDILSTMFNESHYVLSPNAKQLLLDGKCMFMRLKVSETKPEIDIHKYLLNLLFGEPKLPNTETILNEECYAGRHRPAYITSGNEIFPIVWTPPNCRNKAIVFRTIFPTYTNTTYHYEDKTTKVPIVVFKYDYMRKNELKMVLQEFEDEVVNFGIFESDKPLEAKLIAKNITEFELNTRERTGYEIFVCVVKKVECEAFLGFAGIGPYHVSENLEKGIEESKQYFPDVTASEETQSDDEEKPEELIENAEENKNET</sequence>